<evidence type="ECO:0000313" key="2">
    <source>
        <dbReference type="Proteomes" id="UP001154282"/>
    </source>
</evidence>
<proteinExistence type="predicted"/>
<keyword evidence="2" id="KW-1185">Reference proteome</keyword>
<dbReference type="Proteomes" id="UP001154282">
    <property type="component" value="Unassembled WGS sequence"/>
</dbReference>
<dbReference type="EMBL" id="CAMGYJ010000008">
    <property type="protein sequence ID" value="CAI0459979.1"/>
    <property type="molecule type" value="Genomic_DNA"/>
</dbReference>
<dbReference type="AlphaFoldDB" id="A0AAV0NNN8"/>
<organism evidence="1 2">
    <name type="scientific">Linum tenue</name>
    <dbReference type="NCBI Taxonomy" id="586396"/>
    <lineage>
        <taxon>Eukaryota</taxon>
        <taxon>Viridiplantae</taxon>
        <taxon>Streptophyta</taxon>
        <taxon>Embryophyta</taxon>
        <taxon>Tracheophyta</taxon>
        <taxon>Spermatophyta</taxon>
        <taxon>Magnoliopsida</taxon>
        <taxon>eudicotyledons</taxon>
        <taxon>Gunneridae</taxon>
        <taxon>Pentapetalae</taxon>
        <taxon>rosids</taxon>
        <taxon>fabids</taxon>
        <taxon>Malpighiales</taxon>
        <taxon>Linaceae</taxon>
        <taxon>Linum</taxon>
    </lineage>
</organism>
<name>A0AAV0NNN8_9ROSI</name>
<accession>A0AAV0NNN8</accession>
<reference evidence="1" key="1">
    <citation type="submission" date="2022-08" db="EMBL/GenBank/DDBJ databases">
        <authorList>
            <person name="Gutierrez-Valencia J."/>
        </authorList>
    </citation>
    <scope>NUCLEOTIDE SEQUENCE</scope>
</reference>
<gene>
    <name evidence="1" type="ORF">LITE_LOCUS34266</name>
</gene>
<comment type="caution">
    <text evidence="1">The sequence shown here is derived from an EMBL/GenBank/DDBJ whole genome shotgun (WGS) entry which is preliminary data.</text>
</comment>
<protein>
    <submittedName>
        <fullName evidence="1">Uncharacterized protein</fullName>
    </submittedName>
</protein>
<sequence length="123" mass="13353">MDEQSCVNTVEPIFLALNVEEKTSFLLIGDMIVCNNFSLHAATDGILSQGSNTRKSISLKGPGCASATIPLIGHLSRLFPSNSFYVMNVVSCYSHRTITGYWIGPDIDDDGWGFVEASIHPVT</sequence>
<evidence type="ECO:0000313" key="1">
    <source>
        <dbReference type="EMBL" id="CAI0459979.1"/>
    </source>
</evidence>